<dbReference type="HAMAP" id="MF_00911">
    <property type="entry name" value="FtsQ_subfam"/>
    <property type="match status" value="1"/>
</dbReference>
<dbReference type="RefSeq" id="WP_386425663.1">
    <property type="nucleotide sequence ID" value="NZ_JBHSBB010000003.1"/>
</dbReference>
<evidence type="ECO:0000256" key="8">
    <source>
        <dbReference type="HAMAP-Rule" id="MF_00911"/>
    </source>
</evidence>
<proteinExistence type="inferred from homology"/>
<feature type="transmembrane region" description="Helical" evidence="8">
    <location>
        <begin position="38"/>
        <end position="59"/>
    </location>
</feature>
<evidence type="ECO:0000256" key="1">
    <source>
        <dbReference type="ARBA" id="ARBA00004370"/>
    </source>
</evidence>
<dbReference type="InterPro" id="IPR005548">
    <property type="entry name" value="Cell_div_FtsQ/DivIB_C"/>
</dbReference>
<dbReference type="Proteomes" id="UP001595765">
    <property type="component" value="Unassembled WGS sequence"/>
</dbReference>
<dbReference type="PANTHER" id="PTHR37820:SF1">
    <property type="entry name" value="CELL DIVISION PROTEIN FTSQ"/>
    <property type="match status" value="1"/>
</dbReference>
<gene>
    <name evidence="8" type="primary">ftsQ</name>
    <name evidence="11" type="ORF">ACFO3J_02580</name>
</gene>
<evidence type="ECO:0000256" key="6">
    <source>
        <dbReference type="ARBA" id="ARBA00023136"/>
    </source>
</evidence>
<evidence type="ECO:0000313" key="12">
    <source>
        <dbReference type="Proteomes" id="UP001595765"/>
    </source>
</evidence>
<dbReference type="EMBL" id="JBHSBB010000003">
    <property type="protein sequence ID" value="MFC4030354.1"/>
    <property type="molecule type" value="Genomic_DNA"/>
</dbReference>
<dbReference type="Pfam" id="PF03799">
    <property type="entry name" value="FtsQ_DivIB_C"/>
    <property type="match status" value="1"/>
</dbReference>
<dbReference type="Gene3D" id="3.10.20.310">
    <property type="entry name" value="membrane protein fhac"/>
    <property type="match status" value="1"/>
</dbReference>
<comment type="caution">
    <text evidence="11">The sequence shown here is derived from an EMBL/GenBank/DDBJ whole genome shotgun (WGS) entry which is preliminary data.</text>
</comment>
<sequence length="267" mass="27655">MSGGADTTARRDADRAGPAQDGPVGVPARGPRRPPRRLTALLALLALTVLVGGGTWAVYGSPWFRATTVSVHGGRELTADQIRRAAAVPLGGPLVSVDTGAVEKRLLAALPRIGQVEVTRSWPHTVAVQVTERVASAALESGGKFVEVDRAGVRFATVDRAPAGVPLVQLTPARTASLRYFGTTRLLRSAIAVAADLPDSLRGRATAIRVRSYDGITVELTHGRSVVWGSAQDGARKAVVLSALLTAEPGATHFDVSAPTAPAVSGS</sequence>
<evidence type="ECO:0000313" key="11">
    <source>
        <dbReference type="EMBL" id="MFC4030354.1"/>
    </source>
</evidence>
<evidence type="ECO:0000256" key="3">
    <source>
        <dbReference type="ARBA" id="ARBA00022618"/>
    </source>
</evidence>
<keyword evidence="3 8" id="KW-0132">Cell division</keyword>
<keyword evidence="2 8" id="KW-1003">Cell membrane</keyword>
<organism evidence="11 12">
    <name type="scientific">Streptomyces polygonati</name>
    <dbReference type="NCBI Taxonomy" id="1617087"/>
    <lineage>
        <taxon>Bacteria</taxon>
        <taxon>Bacillati</taxon>
        <taxon>Actinomycetota</taxon>
        <taxon>Actinomycetes</taxon>
        <taxon>Kitasatosporales</taxon>
        <taxon>Streptomycetaceae</taxon>
        <taxon>Streptomyces</taxon>
    </lineage>
</organism>
<dbReference type="Pfam" id="PF08478">
    <property type="entry name" value="POTRA_1"/>
    <property type="match status" value="1"/>
</dbReference>
<dbReference type="PROSITE" id="PS51779">
    <property type="entry name" value="POTRA"/>
    <property type="match status" value="1"/>
</dbReference>
<reference evidence="12" key="1">
    <citation type="journal article" date="2019" name="Int. J. Syst. Evol. Microbiol.">
        <title>The Global Catalogue of Microorganisms (GCM) 10K type strain sequencing project: providing services to taxonomists for standard genome sequencing and annotation.</title>
        <authorList>
            <consortium name="The Broad Institute Genomics Platform"/>
            <consortium name="The Broad Institute Genome Sequencing Center for Infectious Disease"/>
            <person name="Wu L."/>
            <person name="Ma J."/>
        </authorList>
    </citation>
    <scope>NUCLEOTIDE SEQUENCE [LARGE SCALE GENOMIC DNA]</scope>
    <source>
        <strain evidence="12">CGMCC 4.7237</strain>
    </source>
</reference>
<dbReference type="InterPro" id="IPR050487">
    <property type="entry name" value="FtsQ_DivIB"/>
</dbReference>
<comment type="subcellular location">
    <subcellularLocation>
        <location evidence="8">Cell membrane</location>
        <topology evidence="8">Single-pass type II membrane protein</topology>
    </subcellularLocation>
    <subcellularLocation>
        <location evidence="1">Membrane</location>
    </subcellularLocation>
    <text evidence="8">Localizes to the division septum.</text>
</comment>
<evidence type="ECO:0000256" key="9">
    <source>
        <dbReference type="SAM" id="MobiDB-lite"/>
    </source>
</evidence>
<dbReference type="GO" id="GO:0051301">
    <property type="term" value="P:cell division"/>
    <property type="evidence" value="ECO:0007669"/>
    <property type="project" value="UniProtKB-KW"/>
</dbReference>
<keyword evidence="5 8" id="KW-1133">Transmembrane helix</keyword>
<feature type="region of interest" description="Disordered" evidence="9">
    <location>
        <begin position="1"/>
        <end position="33"/>
    </location>
</feature>
<protein>
    <recommendedName>
        <fullName evidence="8">Cell division protein FtsQ</fullName>
    </recommendedName>
</protein>
<dbReference type="InterPro" id="IPR034746">
    <property type="entry name" value="POTRA"/>
</dbReference>
<dbReference type="InterPro" id="IPR026579">
    <property type="entry name" value="FtsQ"/>
</dbReference>
<dbReference type="InterPro" id="IPR013685">
    <property type="entry name" value="POTRA_FtsQ_type"/>
</dbReference>
<evidence type="ECO:0000256" key="4">
    <source>
        <dbReference type="ARBA" id="ARBA00022692"/>
    </source>
</evidence>
<name>A0ABV8HHP3_9ACTN</name>
<comment type="similarity">
    <text evidence="8">Belongs to the FtsQ/DivIB family. FtsQ subfamily.</text>
</comment>
<comment type="function">
    <text evidence="8">Essential cell division protein.</text>
</comment>
<evidence type="ECO:0000259" key="10">
    <source>
        <dbReference type="PROSITE" id="PS51779"/>
    </source>
</evidence>
<evidence type="ECO:0000256" key="2">
    <source>
        <dbReference type="ARBA" id="ARBA00022475"/>
    </source>
</evidence>
<keyword evidence="12" id="KW-1185">Reference proteome</keyword>
<evidence type="ECO:0000256" key="7">
    <source>
        <dbReference type="ARBA" id="ARBA00023306"/>
    </source>
</evidence>
<feature type="domain" description="POTRA" evidence="10">
    <location>
        <begin position="64"/>
        <end position="133"/>
    </location>
</feature>
<dbReference type="PANTHER" id="PTHR37820">
    <property type="entry name" value="CELL DIVISION PROTEIN DIVIB"/>
    <property type="match status" value="1"/>
</dbReference>
<keyword evidence="4 8" id="KW-0812">Transmembrane</keyword>
<accession>A0ABV8HHP3</accession>
<keyword evidence="6 8" id="KW-0472">Membrane</keyword>
<evidence type="ECO:0000256" key="5">
    <source>
        <dbReference type="ARBA" id="ARBA00022989"/>
    </source>
</evidence>
<keyword evidence="7 8" id="KW-0131">Cell cycle</keyword>